<feature type="transmembrane region" description="Helical" evidence="1">
    <location>
        <begin position="59"/>
        <end position="85"/>
    </location>
</feature>
<keyword evidence="1" id="KW-0812">Transmembrane</keyword>
<dbReference type="RefSeq" id="WP_185692755.1">
    <property type="nucleotide sequence ID" value="NZ_JACHVA010000081.1"/>
</dbReference>
<keyword evidence="3" id="KW-1185">Reference proteome</keyword>
<protein>
    <submittedName>
        <fullName evidence="2">DUF2569 domain-containing protein</fullName>
    </submittedName>
</protein>
<dbReference type="EMBL" id="JACHVA010000081">
    <property type="protein sequence ID" value="MBC2602056.1"/>
    <property type="molecule type" value="Genomic_DNA"/>
</dbReference>
<dbReference type="AlphaFoldDB" id="A0A7X1AY04"/>
<feature type="transmembrane region" description="Helical" evidence="1">
    <location>
        <begin position="12"/>
        <end position="39"/>
    </location>
</feature>
<dbReference type="Proteomes" id="UP000525652">
    <property type="component" value="Unassembled WGS sequence"/>
</dbReference>
<dbReference type="InterPro" id="IPR019690">
    <property type="entry name" value="DUF2569"/>
</dbReference>
<organism evidence="2 3">
    <name type="scientific">Puniceicoccus vermicola</name>
    <dbReference type="NCBI Taxonomy" id="388746"/>
    <lineage>
        <taxon>Bacteria</taxon>
        <taxon>Pseudomonadati</taxon>
        <taxon>Verrucomicrobiota</taxon>
        <taxon>Opitutia</taxon>
        <taxon>Puniceicoccales</taxon>
        <taxon>Puniceicoccaceae</taxon>
        <taxon>Puniceicoccus</taxon>
    </lineage>
</organism>
<keyword evidence="1" id="KW-1133">Transmembrane helix</keyword>
<sequence>MESPNTPSGLGGWLVLPILGLLVAPFALGALLLTTYGPIFDSGGWDVLTTPGSEYYHPLWAPLLIFEIAGNFGLLVFSIILLVFFFQKNAAAPKAMIAFLIINFLFVTIDLIAADFIPMVSESTEDDAMEGVVRAGISALIWIPYFLRSKRVKNTFIHRMVRSSQSSER</sequence>
<comment type="caution">
    <text evidence="2">The sequence shown here is derived from an EMBL/GenBank/DDBJ whole genome shotgun (WGS) entry which is preliminary data.</text>
</comment>
<evidence type="ECO:0000313" key="2">
    <source>
        <dbReference type="EMBL" id="MBC2602056.1"/>
    </source>
</evidence>
<evidence type="ECO:0000256" key="1">
    <source>
        <dbReference type="SAM" id="Phobius"/>
    </source>
</evidence>
<accession>A0A7X1AY04</accession>
<feature type="transmembrane region" description="Helical" evidence="1">
    <location>
        <begin position="97"/>
        <end position="119"/>
    </location>
</feature>
<dbReference type="Pfam" id="PF10754">
    <property type="entry name" value="DUF2569"/>
    <property type="match status" value="1"/>
</dbReference>
<gene>
    <name evidence="2" type="ORF">H5P30_09735</name>
</gene>
<evidence type="ECO:0000313" key="3">
    <source>
        <dbReference type="Proteomes" id="UP000525652"/>
    </source>
</evidence>
<feature type="transmembrane region" description="Helical" evidence="1">
    <location>
        <begin position="131"/>
        <end position="147"/>
    </location>
</feature>
<keyword evidence="1" id="KW-0472">Membrane</keyword>
<reference evidence="2 3" key="1">
    <citation type="submission" date="2020-07" db="EMBL/GenBank/DDBJ databases">
        <authorList>
            <person name="Feng X."/>
        </authorList>
    </citation>
    <scope>NUCLEOTIDE SEQUENCE [LARGE SCALE GENOMIC DNA]</scope>
    <source>
        <strain evidence="2 3">JCM14086</strain>
    </source>
</reference>
<name>A0A7X1AY04_9BACT</name>
<proteinExistence type="predicted"/>